<dbReference type="PROSITE" id="PS51257">
    <property type="entry name" value="PROKAR_LIPOPROTEIN"/>
    <property type="match status" value="1"/>
</dbReference>
<feature type="chain" id="PRO_5026841934" description="Transcobalamin-like C-terminal domain-containing protein" evidence="1">
    <location>
        <begin position="24"/>
        <end position="129"/>
    </location>
</feature>
<organism evidence="3">
    <name type="scientific">Enterococcus casseliflavus</name>
    <name type="common">Enterococcus flavescens</name>
    <dbReference type="NCBI Taxonomy" id="37734"/>
    <lineage>
        <taxon>Bacteria</taxon>
        <taxon>Bacillati</taxon>
        <taxon>Bacillota</taxon>
        <taxon>Bacilli</taxon>
        <taxon>Lactobacillales</taxon>
        <taxon>Enterococcaceae</taxon>
        <taxon>Enterococcus</taxon>
    </lineage>
</organism>
<protein>
    <recommendedName>
        <fullName evidence="2">Transcobalamin-like C-terminal domain-containing protein</fullName>
    </recommendedName>
</protein>
<keyword evidence="1" id="KW-0732">Signal</keyword>
<sequence>MKKVFVVFMLVSTLLVATGCQQASVTPESTQQSSLKQEQGTATIVIQNQEAVTSKEVTFRENESLLEVMKENFAIKEKDGFITSIDGISQDQKANLFWVYTVNDEMTDKGAQALFLKNNDTITFDLKAF</sequence>
<dbReference type="Gene3D" id="2.170.130.30">
    <property type="match status" value="1"/>
</dbReference>
<gene>
    <name evidence="3" type="ORF">ECLFYP2_03245</name>
</gene>
<dbReference type="InterPro" id="IPR027954">
    <property type="entry name" value="Transcobalamin-like_C"/>
</dbReference>
<reference evidence="3" key="1">
    <citation type="submission" date="2019-11" db="EMBL/GenBank/DDBJ databases">
        <authorList>
            <person name="Feng L."/>
        </authorList>
    </citation>
    <scope>NUCLEOTIDE SEQUENCE</scope>
    <source>
        <strain evidence="3">ECasseliflavusLFYP2</strain>
    </source>
</reference>
<dbReference type="Pfam" id="PF14478">
    <property type="entry name" value="DUF4430"/>
    <property type="match status" value="1"/>
</dbReference>
<dbReference type="EMBL" id="CACRTX010000013">
    <property type="protein sequence ID" value="VYU41509.1"/>
    <property type="molecule type" value="Genomic_DNA"/>
</dbReference>
<accession>A0A6N3EQN0</accession>
<feature type="signal peptide" evidence="1">
    <location>
        <begin position="1"/>
        <end position="23"/>
    </location>
</feature>
<feature type="domain" description="Transcobalamin-like C-terminal" evidence="2">
    <location>
        <begin position="63"/>
        <end position="127"/>
    </location>
</feature>
<evidence type="ECO:0000259" key="2">
    <source>
        <dbReference type="Pfam" id="PF14478"/>
    </source>
</evidence>
<evidence type="ECO:0000313" key="3">
    <source>
        <dbReference type="EMBL" id="VYU41509.1"/>
    </source>
</evidence>
<evidence type="ECO:0000256" key="1">
    <source>
        <dbReference type="SAM" id="SignalP"/>
    </source>
</evidence>
<name>A0A6N3EQN0_ENTCA</name>
<dbReference type="RefSeq" id="WP_016610514.1">
    <property type="nucleotide sequence ID" value="NZ_CACRTX010000013.1"/>
</dbReference>
<proteinExistence type="predicted"/>
<dbReference type="AlphaFoldDB" id="A0A6N3EQN0"/>